<feature type="domain" description="Deoxyribonuclease NucA/NucB" evidence="1">
    <location>
        <begin position="16"/>
        <end position="85"/>
    </location>
</feature>
<name>K2SFZ9_MACPH</name>
<dbReference type="HOGENOM" id="CLU_1378364_0_0_1"/>
<dbReference type="EMBL" id="AHHD01000052">
    <property type="protein sequence ID" value="EKG21369.1"/>
    <property type="molecule type" value="Genomic_DNA"/>
</dbReference>
<comment type="caution">
    <text evidence="2">The sequence shown here is derived from an EMBL/GenBank/DDBJ whole genome shotgun (WGS) entry which is preliminary data.</text>
</comment>
<protein>
    <recommendedName>
        <fullName evidence="1">Deoxyribonuclease NucA/NucB domain-containing protein</fullName>
    </recommendedName>
</protein>
<dbReference type="VEuPathDB" id="FungiDB:MPH_01361"/>
<dbReference type="InterPro" id="IPR029476">
    <property type="entry name" value="DNase_NucA_NucB"/>
</dbReference>
<sequence>MFVPICAEASIVGMASTLPYRYAPATTKLVRRASAGCWMAPRSRCISGADFCTGQSHDEIPFASSAQADELFQINRCVPYQQRNSNLLIWRKFRAGAPRRGWLPKRQATPKAELANFRLKSGKFVSAPAYMRPGDKVFHFIIDLNMQAEMQAVGRGEDDFADFEALYGAVELEEDEVDHELTEAKFANETTKANAGSV</sequence>
<gene>
    <name evidence="2" type="ORF">MPH_01361</name>
</gene>
<dbReference type="Pfam" id="PF14040">
    <property type="entry name" value="DNase_NucA_NucB"/>
    <property type="match status" value="1"/>
</dbReference>
<reference evidence="2 3" key="1">
    <citation type="journal article" date="2012" name="BMC Genomics">
        <title>Tools to kill: Genome of one of the most destructive plant pathogenic fungi Macrophomina phaseolina.</title>
        <authorList>
            <person name="Islam M.S."/>
            <person name="Haque M.S."/>
            <person name="Islam M.M."/>
            <person name="Emdad E.M."/>
            <person name="Halim A."/>
            <person name="Hossen Q.M.M."/>
            <person name="Hossain M.Z."/>
            <person name="Ahmed B."/>
            <person name="Rahim S."/>
            <person name="Rahman M.S."/>
            <person name="Alam M.M."/>
            <person name="Hou S."/>
            <person name="Wan X."/>
            <person name="Saito J.A."/>
            <person name="Alam M."/>
        </authorList>
    </citation>
    <scope>NUCLEOTIDE SEQUENCE [LARGE SCALE GENOMIC DNA]</scope>
    <source>
        <strain evidence="2 3">MS6</strain>
    </source>
</reference>
<dbReference type="Proteomes" id="UP000007129">
    <property type="component" value="Unassembled WGS sequence"/>
</dbReference>
<dbReference type="OrthoDB" id="2748312at2759"/>
<accession>K2SFZ9</accession>
<evidence type="ECO:0000313" key="2">
    <source>
        <dbReference type="EMBL" id="EKG21369.1"/>
    </source>
</evidence>
<dbReference type="InParanoid" id="K2SFZ9"/>
<evidence type="ECO:0000259" key="1">
    <source>
        <dbReference type="Pfam" id="PF14040"/>
    </source>
</evidence>
<dbReference type="AlphaFoldDB" id="K2SFZ9"/>
<organism evidence="2 3">
    <name type="scientific">Macrophomina phaseolina (strain MS6)</name>
    <name type="common">Charcoal rot fungus</name>
    <dbReference type="NCBI Taxonomy" id="1126212"/>
    <lineage>
        <taxon>Eukaryota</taxon>
        <taxon>Fungi</taxon>
        <taxon>Dikarya</taxon>
        <taxon>Ascomycota</taxon>
        <taxon>Pezizomycotina</taxon>
        <taxon>Dothideomycetes</taxon>
        <taxon>Dothideomycetes incertae sedis</taxon>
        <taxon>Botryosphaeriales</taxon>
        <taxon>Botryosphaeriaceae</taxon>
        <taxon>Macrophomina</taxon>
    </lineage>
</organism>
<proteinExistence type="predicted"/>
<evidence type="ECO:0000313" key="3">
    <source>
        <dbReference type="Proteomes" id="UP000007129"/>
    </source>
</evidence>